<keyword evidence="3" id="KW-1185">Reference proteome</keyword>
<dbReference type="EMBL" id="SRPR01000039">
    <property type="protein sequence ID" value="KAG5964606.1"/>
    <property type="molecule type" value="Genomic_DNA"/>
</dbReference>
<evidence type="ECO:0000313" key="1">
    <source>
        <dbReference type="EMBL" id="KAG5964606.1"/>
    </source>
</evidence>
<dbReference type="Proteomes" id="UP000742024">
    <property type="component" value="Unassembled WGS sequence"/>
</dbReference>
<accession>A0A9P7MVM0</accession>
<dbReference type="Proteomes" id="UP000784919">
    <property type="component" value="Unassembled WGS sequence"/>
</dbReference>
<dbReference type="EMBL" id="SRPS01000045">
    <property type="protein sequence ID" value="KAG5972491.1"/>
    <property type="molecule type" value="Genomic_DNA"/>
</dbReference>
<comment type="caution">
    <text evidence="2">The sequence shown here is derived from an EMBL/GenBank/DDBJ whole genome shotgun (WGS) entry which is preliminary data.</text>
</comment>
<sequence>MIVNIVVGPTITDSLHMLSQHIDSQRRNGINNTVSMAGTVPGDRLDVHAAPLESAVIRDELVALS</sequence>
<gene>
    <name evidence="2" type="ORF">E4U56_005973</name>
    <name evidence="1" type="ORF">E4U57_005039</name>
</gene>
<dbReference type="AlphaFoldDB" id="A0A9P7MVM0"/>
<reference evidence="2 3" key="1">
    <citation type="journal article" date="2020" name="bioRxiv">
        <title>Whole genome comparisons of ergot fungi reveals the divergence and evolution of species within the genus Claviceps are the result of varying mechanisms driving genome evolution and host range expansion.</title>
        <authorList>
            <person name="Wyka S.A."/>
            <person name="Mondo S.J."/>
            <person name="Liu M."/>
            <person name="Dettman J."/>
            <person name="Nalam V."/>
            <person name="Broders K.D."/>
        </authorList>
    </citation>
    <scope>NUCLEOTIDE SEQUENCE</scope>
    <source>
        <strain evidence="2">CCC 1102</strain>
        <strain evidence="1 3">LM583</strain>
    </source>
</reference>
<organism evidence="2 4">
    <name type="scientific">Claviceps arundinis</name>
    <dbReference type="NCBI Taxonomy" id="1623583"/>
    <lineage>
        <taxon>Eukaryota</taxon>
        <taxon>Fungi</taxon>
        <taxon>Dikarya</taxon>
        <taxon>Ascomycota</taxon>
        <taxon>Pezizomycotina</taxon>
        <taxon>Sordariomycetes</taxon>
        <taxon>Hypocreomycetidae</taxon>
        <taxon>Hypocreales</taxon>
        <taxon>Clavicipitaceae</taxon>
        <taxon>Claviceps</taxon>
    </lineage>
</organism>
<proteinExistence type="predicted"/>
<protein>
    <submittedName>
        <fullName evidence="2">Uncharacterized protein</fullName>
    </submittedName>
</protein>
<evidence type="ECO:0000313" key="4">
    <source>
        <dbReference type="Proteomes" id="UP000784919"/>
    </source>
</evidence>
<evidence type="ECO:0000313" key="2">
    <source>
        <dbReference type="EMBL" id="KAG5972491.1"/>
    </source>
</evidence>
<evidence type="ECO:0000313" key="3">
    <source>
        <dbReference type="Proteomes" id="UP000742024"/>
    </source>
</evidence>
<name>A0A9P7MVM0_9HYPO</name>